<organism evidence="33 34">
    <name type="scientific">Menidia menidia</name>
    <name type="common">Atlantic silverside</name>
    <dbReference type="NCBI Taxonomy" id="238744"/>
    <lineage>
        <taxon>Eukaryota</taxon>
        <taxon>Metazoa</taxon>
        <taxon>Chordata</taxon>
        <taxon>Craniata</taxon>
        <taxon>Vertebrata</taxon>
        <taxon>Euteleostomi</taxon>
        <taxon>Actinopterygii</taxon>
        <taxon>Neopterygii</taxon>
        <taxon>Teleostei</taxon>
        <taxon>Neoteleostei</taxon>
        <taxon>Acanthomorphata</taxon>
        <taxon>Ovalentaria</taxon>
        <taxon>Atherinomorphae</taxon>
        <taxon>Atheriniformes</taxon>
        <taxon>Atherinopsidae</taxon>
        <taxon>Menidiinae</taxon>
        <taxon>Menidia</taxon>
    </lineage>
</organism>
<evidence type="ECO:0000256" key="22">
    <source>
        <dbReference type="ARBA" id="ARBA00023128"/>
    </source>
</evidence>
<feature type="compositionally biased region" description="Polar residues" evidence="30">
    <location>
        <begin position="131"/>
        <end position="143"/>
    </location>
</feature>
<evidence type="ECO:0000256" key="1">
    <source>
        <dbReference type="ARBA" id="ARBA00004138"/>
    </source>
</evidence>
<dbReference type="PROSITE" id="PS51132">
    <property type="entry name" value="OLF"/>
    <property type="match status" value="1"/>
</dbReference>
<evidence type="ECO:0000256" key="11">
    <source>
        <dbReference type="ARBA" id="ARBA00022525"/>
    </source>
</evidence>
<keyword evidence="12" id="KW-0272">Extracellular matrix</keyword>
<evidence type="ECO:0000256" key="18">
    <source>
        <dbReference type="ARBA" id="ARBA00022837"/>
    </source>
</evidence>
<evidence type="ECO:0000256" key="2">
    <source>
        <dbReference type="ARBA" id="ARBA00004273"/>
    </source>
</evidence>
<evidence type="ECO:0000256" key="16">
    <source>
        <dbReference type="ARBA" id="ARBA00022792"/>
    </source>
</evidence>
<feature type="signal peptide" evidence="31">
    <location>
        <begin position="1"/>
        <end position="21"/>
    </location>
</feature>
<keyword evidence="24" id="KW-0564">Palmitate</keyword>
<keyword evidence="18" id="KW-0106">Calcium</keyword>
<evidence type="ECO:0000256" key="8">
    <source>
        <dbReference type="ARBA" id="ARBA00004555"/>
    </source>
</evidence>
<dbReference type="GO" id="GO:0031410">
    <property type="term" value="C:cytoplasmic vesicle"/>
    <property type="evidence" value="ECO:0007669"/>
    <property type="project" value="UniProtKB-SubCell"/>
</dbReference>
<evidence type="ECO:0000256" key="6">
    <source>
        <dbReference type="ARBA" id="ARBA00004541"/>
    </source>
</evidence>
<dbReference type="SMART" id="SM00284">
    <property type="entry name" value="OLF"/>
    <property type="match status" value="1"/>
</dbReference>
<dbReference type="GO" id="GO:0046872">
    <property type="term" value="F:metal ion binding"/>
    <property type="evidence" value="ECO:0007669"/>
    <property type="project" value="UniProtKB-KW"/>
</dbReference>
<proteinExistence type="predicted"/>
<dbReference type="PANTHER" id="PTHR23192:SF33">
    <property type="entry name" value="MYOCILIN"/>
    <property type="match status" value="1"/>
</dbReference>
<dbReference type="Proteomes" id="UP000677803">
    <property type="component" value="Unassembled WGS sequence"/>
</dbReference>
<keyword evidence="17" id="KW-0256">Endoplasmic reticulum</keyword>
<evidence type="ECO:0000256" key="15">
    <source>
        <dbReference type="ARBA" id="ARBA00022787"/>
    </source>
</evidence>
<evidence type="ECO:0000256" key="31">
    <source>
        <dbReference type="SAM" id="SignalP"/>
    </source>
</evidence>
<evidence type="ECO:0000256" key="17">
    <source>
        <dbReference type="ARBA" id="ARBA00022824"/>
    </source>
</evidence>
<evidence type="ECO:0000313" key="33">
    <source>
        <dbReference type="EMBL" id="CAG5897054.1"/>
    </source>
</evidence>
<dbReference type="GO" id="GO:0005741">
    <property type="term" value="C:mitochondrial outer membrane"/>
    <property type="evidence" value="ECO:0007669"/>
    <property type="project" value="UniProtKB-SubCell"/>
</dbReference>
<dbReference type="GO" id="GO:0005791">
    <property type="term" value="C:rough endoplasmic reticulum"/>
    <property type="evidence" value="ECO:0007669"/>
    <property type="project" value="UniProtKB-SubCell"/>
</dbReference>
<gene>
    <name evidence="33" type="ORF">MMEN_LOCUS8099</name>
</gene>
<evidence type="ECO:0000256" key="3">
    <source>
        <dbReference type="ARBA" id="ARBA00004294"/>
    </source>
</evidence>
<keyword evidence="14 31" id="KW-0732">Signal</keyword>
<dbReference type="GO" id="GO:0005758">
    <property type="term" value="C:mitochondrial intermembrane space"/>
    <property type="evidence" value="ECO:0007669"/>
    <property type="project" value="UniProtKB-SubCell"/>
</dbReference>
<sequence length="486" mass="53527">MWLQVSFLCLAFLTLLPHGRAQELASLDRSVDAAGRCLYTFTAAGPEQSGCSGPGGQPQTDGVLARLTLLEALLGPGGVSLPDAYSRAVRERDRLLGEKETLTRRLGELRDTVAELSREAEGLRRGGACRQNDTSGPTGQENTPAAGRHTPEQKLFNYVTKRAVPNTEKCFCLSFKMVKGNKCFDAFDNGTYQEMKAEVTEVAASHFIPEGNRSLSGCGELLAVGEPELHRTADGITGKYGVWLQDPEPPEAPDAPESPVPLYTNQTVWRIDAVGSDLRRLFAYEDLDQFSRGFPMKVLLLPEPLESTGAALYRGSLYYQRRRSRTLIRYRLAAESLAARRDLPGAGFHGQHPYSWGGYTDIDLAADERGLWAIYSTAEAKGAIVISRLDPESLEVRRSWETGVRKSAVANAFMLCGRLYTLASYTAPNTTLNYVFDTASGAGRTAAVPFANKYGYNSMVDYNHARRKLYAWDNFHMVTYDVTLSS</sequence>
<name>A0A8S4AVS5_9TELE</name>
<dbReference type="InterPro" id="IPR003112">
    <property type="entry name" value="Olfac-like_dom"/>
</dbReference>
<evidence type="ECO:0000256" key="21">
    <source>
        <dbReference type="ARBA" id="ARBA00023069"/>
    </source>
</evidence>
<accession>A0A8S4AVS5</accession>
<dbReference type="GO" id="GO:0005929">
    <property type="term" value="C:cilium"/>
    <property type="evidence" value="ECO:0007669"/>
    <property type="project" value="UniProtKB-SubCell"/>
</dbReference>
<keyword evidence="11" id="KW-0964">Secreted</keyword>
<evidence type="ECO:0000256" key="19">
    <source>
        <dbReference type="ARBA" id="ARBA00023034"/>
    </source>
</evidence>
<dbReference type="GO" id="GO:0001649">
    <property type="term" value="P:osteoblast differentiation"/>
    <property type="evidence" value="ECO:0007669"/>
    <property type="project" value="TreeGrafter"/>
</dbReference>
<evidence type="ECO:0000256" key="26">
    <source>
        <dbReference type="ARBA" id="ARBA00023273"/>
    </source>
</evidence>
<comment type="caution">
    <text evidence="29">Lacks conserved residue(s) required for the propagation of feature annotation.</text>
</comment>
<protein>
    <recommendedName>
        <fullName evidence="10">Myocilin</fullName>
    </recommendedName>
</protein>
<feature type="region of interest" description="Disordered" evidence="30">
    <location>
        <begin position="120"/>
        <end position="150"/>
    </location>
</feature>
<keyword evidence="26" id="KW-0966">Cell projection</keyword>
<keyword evidence="23" id="KW-0472">Membrane</keyword>
<evidence type="ECO:0000256" key="10">
    <source>
        <dbReference type="ARBA" id="ARBA00017216"/>
    </source>
</evidence>
<dbReference type="Pfam" id="PF02191">
    <property type="entry name" value="OLF"/>
    <property type="match status" value="1"/>
</dbReference>
<keyword evidence="34" id="KW-1185">Reference proteome</keyword>
<dbReference type="PANTHER" id="PTHR23192">
    <property type="entry name" value="OLFACTOMEDIN-RELATED"/>
    <property type="match status" value="1"/>
</dbReference>
<evidence type="ECO:0000256" key="5">
    <source>
        <dbReference type="ARBA" id="ARBA00004498"/>
    </source>
</evidence>
<keyword evidence="13" id="KW-0479">Metal-binding</keyword>
<dbReference type="OrthoDB" id="8626508at2759"/>
<reference evidence="33" key="1">
    <citation type="submission" date="2021-05" db="EMBL/GenBank/DDBJ databases">
        <authorList>
            <person name="Tigano A."/>
        </authorList>
    </citation>
    <scope>NUCLEOTIDE SEQUENCE</scope>
</reference>
<evidence type="ECO:0000256" key="27">
    <source>
        <dbReference type="ARBA" id="ARBA00023288"/>
    </source>
</evidence>
<keyword evidence="28" id="KW-0968">Cytoplasmic vesicle</keyword>
<evidence type="ECO:0000256" key="14">
    <source>
        <dbReference type="ARBA" id="ARBA00022729"/>
    </source>
</evidence>
<evidence type="ECO:0000256" key="9">
    <source>
        <dbReference type="ARBA" id="ARBA00004569"/>
    </source>
</evidence>
<comment type="subcellular location">
    <subcellularLocation>
        <location evidence="1">Cell projection</location>
        <location evidence="1">Cilium</location>
    </subcellularLocation>
    <subcellularLocation>
        <location evidence="6">Cytoplasmic vesicle</location>
    </subcellularLocation>
    <subcellularLocation>
        <location evidence="8">Golgi apparatus</location>
    </subcellularLocation>
    <subcellularLocation>
        <location evidence="2">Mitochondrion inner membrane</location>
    </subcellularLocation>
    <subcellularLocation>
        <location evidence="9">Mitochondrion intermembrane space</location>
    </subcellularLocation>
    <subcellularLocation>
        <location evidence="3">Mitochondrion outer membrane</location>
    </subcellularLocation>
    <subcellularLocation>
        <location evidence="4">Rough endoplasmic reticulum</location>
    </subcellularLocation>
    <subcellularLocation>
        <location evidence="7">Secreted</location>
        <location evidence="7">Extracellular exosome</location>
    </subcellularLocation>
    <subcellularLocation>
        <location evidence="5">Secreted</location>
        <location evidence="5">Extracellular space</location>
        <location evidence="5">Extracellular matrix</location>
    </subcellularLocation>
</comment>
<keyword evidence="19" id="KW-0333">Golgi apparatus</keyword>
<evidence type="ECO:0000256" key="4">
    <source>
        <dbReference type="ARBA" id="ARBA00004427"/>
    </source>
</evidence>
<keyword evidence="16" id="KW-0999">Mitochondrion inner membrane</keyword>
<feature type="domain" description="Olfactomedin-like" evidence="32">
    <location>
        <begin position="217"/>
        <end position="486"/>
    </location>
</feature>
<dbReference type="EMBL" id="CAJRST010007779">
    <property type="protein sequence ID" value="CAG5897054.1"/>
    <property type="molecule type" value="Genomic_DNA"/>
</dbReference>
<dbReference type="GO" id="GO:0005794">
    <property type="term" value="C:Golgi apparatus"/>
    <property type="evidence" value="ECO:0007669"/>
    <property type="project" value="UniProtKB-SubCell"/>
</dbReference>
<keyword evidence="20" id="KW-0175">Coiled coil</keyword>
<dbReference type="GO" id="GO:0005615">
    <property type="term" value="C:extracellular space"/>
    <property type="evidence" value="ECO:0007669"/>
    <property type="project" value="TreeGrafter"/>
</dbReference>
<evidence type="ECO:0000256" key="23">
    <source>
        <dbReference type="ARBA" id="ARBA00023136"/>
    </source>
</evidence>
<comment type="caution">
    <text evidence="33">The sequence shown here is derived from an EMBL/GenBank/DDBJ whole genome shotgun (WGS) entry which is preliminary data.</text>
</comment>
<evidence type="ECO:0000256" key="29">
    <source>
        <dbReference type="PROSITE-ProRule" id="PRU00446"/>
    </source>
</evidence>
<feature type="chain" id="PRO_5035728985" description="Myocilin" evidence="31">
    <location>
        <begin position="22"/>
        <end position="486"/>
    </location>
</feature>
<dbReference type="GO" id="GO:0007165">
    <property type="term" value="P:signal transduction"/>
    <property type="evidence" value="ECO:0007669"/>
    <property type="project" value="TreeGrafter"/>
</dbReference>
<evidence type="ECO:0000313" key="34">
    <source>
        <dbReference type="Proteomes" id="UP000677803"/>
    </source>
</evidence>
<dbReference type="InterPro" id="IPR050605">
    <property type="entry name" value="Olfactomedin-like_domain"/>
</dbReference>
<evidence type="ECO:0000256" key="7">
    <source>
        <dbReference type="ARBA" id="ARBA00004550"/>
    </source>
</evidence>
<keyword evidence="21" id="KW-0969">Cilium</keyword>
<dbReference type="GO" id="GO:0005743">
    <property type="term" value="C:mitochondrial inner membrane"/>
    <property type="evidence" value="ECO:0007669"/>
    <property type="project" value="UniProtKB-SubCell"/>
</dbReference>
<keyword evidence="22" id="KW-0496">Mitochondrion</keyword>
<evidence type="ECO:0000256" key="13">
    <source>
        <dbReference type="ARBA" id="ARBA00022723"/>
    </source>
</evidence>
<evidence type="ECO:0000256" key="25">
    <source>
        <dbReference type="ARBA" id="ARBA00023157"/>
    </source>
</evidence>
<keyword evidence="27" id="KW-0449">Lipoprotein</keyword>
<dbReference type="AlphaFoldDB" id="A0A8S4AVS5"/>
<keyword evidence="25" id="KW-1015">Disulfide bond</keyword>
<evidence type="ECO:0000256" key="20">
    <source>
        <dbReference type="ARBA" id="ARBA00023054"/>
    </source>
</evidence>
<keyword evidence="15" id="KW-1000">Mitochondrion outer membrane</keyword>
<evidence type="ECO:0000256" key="30">
    <source>
        <dbReference type="SAM" id="MobiDB-lite"/>
    </source>
</evidence>
<evidence type="ECO:0000256" key="12">
    <source>
        <dbReference type="ARBA" id="ARBA00022530"/>
    </source>
</evidence>
<evidence type="ECO:0000256" key="24">
    <source>
        <dbReference type="ARBA" id="ARBA00023139"/>
    </source>
</evidence>
<evidence type="ECO:0000256" key="28">
    <source>
        <dbReference type="ARBA" id="ARBA00023329"/>
    </source>
</evidence>
<evidence type="ECO:0000259" key="32">
    <source>
        <dbReference type="PROSITE" id="PS51132"/>
    </source>
</evidence>